<keyword evidence="4" id="KW-0540">Nuclease</keyword>
<dbReference type="RefSeq" id="WP_311547621.1">
    <property type="nucleotide sequence ID" value="NZ_JAVREK010000036.1"/>
</dbReference>
<keyword evidence="4" id="KW-0378">Hydrolase</keyword>
<dbReference type="GO" id="GO:0004519">
    <property type="term" value="F:endonuclease activity"/>
    <property type="evidence" value="ECO:0007669"/>
    <property type="project" value="UniProtKB-KW"/>
</dbReference>
<keyword evidence="2" id="KW-0732">Signal</keyword>
<dbReference type="InterPro" id="IPR011089">
    <property type="entry name" value="GmrSD_C"/>
</dbReference>
<reference evidence="5" key="1">
    <citation type="submission" date="2023-07" db="EMBL/GenBank/DDBJ databases">
        <title>30 novel species of actinomycetes from the DSMZ collection.</title>
        <authorList>
            <person name="Nouioui I."/>
        </authorList>
    </citation>
    <scope>NUCLEOTIDE SEQUENCE [LARGE SCALE GENOMIC DNA]</scope>
    <source>
        <strain evidence="5">DSM 45055</strain>
    </source>
</reference>
<feature type="signal peptide" evidence="2">
    <location>
        <begin position="1"/>
        <end position="29"/>
    </location>
</feature>
<evidence type="ECO:0000256" key="1">
    <source>
        <dbReference type="SAM" id="MobiDB-lite"/>
    </source>
</evidence>
<sequence>MARAPRNAPRTRRTPRVAAALLAAAGALAAGCDALPGTGPAGPTAAPAPSAPQNAPGAGPPASEEIEQALSDLSEAEVGAEGSGAGYEREEFGSSWIDTDDNGCPTRHDILARDLRAARVADDCTVTRGVLEDPYTGERIDFSAEDPMEVQIDHLVPLALAWRTGAGEWDRDTRVEFANDRDNLIAADGPANQSKGDSGPGEWQPYPPFRCAYAVAYVDVVDAYGLRLPSADRAALEEMLANC</sequence>
<keyword evidence="4" id="KW-0255">Endonuclease</keyword>
<feature type="compositionally biased region" description="Low complexity" evidence="1">
    <location>
        <begin position="32"/>
        <end position="62"/>
    </location>
</feature>
<dbReference type="PANTHER" id="PTHR24094">
    <property type="entry name" value="SECRETED PROTEIN"/>
    <property type="match status" value="1"/>
</dbReference>
<dbReference type="PROSITE" id="PS51257">
    <property type="entry name" value="PROKAR_LIPOPROTEIN"/>
    <property type="match status" value="1"/>
</dbReference>
<evidence type="ECO:0000256" key="2">
    <source>
        <dbReference type="SAM" id="SignalP"/>
    </source>
</evidence>
<dbReference type="PANTHER" id="PTHR24094:SF15">
    <property type="entry name" value="AMP-DEPENDENT SYNTHETASE_LIGASE DOMAIN-CONTAINING PROTEIN-RELATED"/>
    <property type="match status" value="1"/>
</dbReference>
<keyword evidence="5" id="KW-1185">Reference proteome</keyword>
<dbReference type="Proteomes" id="UP001183226">
    <property type="component" value="Unassembled WGS sequence"/>
</dbReference>
<organism evidence="4 5">
    <name type="scientific">Streptomonospora wellingtoniae</name>
    <dbReference type="NCBI Taxonomy" id="3075544"/>
    <lineage>
        <taxon>Bacteria</taxon>
        <taxon>Bacillati</taxon>
        <taxon>Actinomycetota</taxon>
        <taxon>Actinomycetes</taxon>
        <taxon>Streptosporangiales</taxon>
        <taxon>Nocardiopsidaceae</taxon>
        <taxon>Streptomonospora</taxon>
    </lineage>
</organism>
<name>A0ABU2L0M3_9ACTN</name>
<evidence type="ECO:0000313" key="4">
    <source>
        <dbReference type="EMBL" id="MDT0305106.1"/>
    </source>
</evidence>
<evidence type="ECO:0000259" key="3">
    <source>
        <dbReference type="Pfam" id="PF07510"/>
    </source>
</evidence>
<protein>
    <submittedName>
        <fullName evidence="4">HNH endonuclease family protein</fullName>
    </submittedName>
</protein>
<comment type="caution">
    <text evidence="4">The sequence shown here is derived from an EMBL/GenBank/DDBJ whole genome shotgun (WGS) entry which is preliminary data.</text>
</comment>
<accession>A0ABU2L0M3</accession>
<feature type="domain" description="GmrSD restriction endonucleases C-terminal" evidence="3">
    <location>
        <begin position="122"/>
        <end position="196"/>
    </location>
</feature>
<gene>
    <name evidence="4" type="ORF">RM446_23535</name>
</gene>
<proteinExistence type="predicted"/>
<dbReference type="Pfam" id="PF07510">
    <property type="entry name" value="GmrSD_C"/>
    <property type="match status" value="1"/>
</dbReference>
<evidence type="ECO:0000313" key="5">
    <source>
        <dbReference type="Proteomes" id="UP001183226"/>
    </source>
</evidence>
<feature type="region of interest" description="Disordered" evidence="1">
    <location>
        <begin position="32"/>
        <end position="101"/>
    </location>
</feature>
<dbReference type="EMBL" id="JAVREK010000036">
    <property type="protein sequence ID" value="MDT0305106.1"/>
    <property type="molecule type" value="Genomic_DNA"/>
</dbReference>
<feature type="chain" id="PRO_5046078790" evidence="2">
    <location>
        <begin position="30"/>
        <end position="243"/>
    </location>
</feature>